<dbReference type="EMBL" id="JBEAFC010000004">
    <property type="protein sequence ID" value="KAL1557489.1"/>
    <property type="molecule type" value="Genomic_DNA"/>
</dbReference>
<name>A0ABD1HMZ2_SALDI</name>
<feature type="compositionally biased region" description="Low complexity" evidence="1">
    <location>
        <begin position="80"/>
        <end position="96"/>
    </location>
</feature>
<feature type="compositionally biased region" description="Polar residues" evidence="1">
    <location>
        <begin position="113"/>
        <end position="150"/>
    </location>
</feature>
<dbReference type="AlphaFoldDB" id="A0ABD1HMZ2"/>
<sequence length="213" mass="23525">MINPNDPEENPEMFVHLEPSSLVATAPPSPPRKSGARPEKPFGRRTIRPAPEQRDGDVRQFNTSSGKNESDYGGGGRGSGQRFSSSTRPSTASSELSFEHSPLHPEPHPQVDAMSQGSESPTWEGSISTDSCHGTPSRSHLRPTRSNEVATKNKDKGKARCALPQATIQDANRGMMYDVLFKAYTKDTSTMNPQQLEVHWRMIEKLQKDLDII</sequence>
<feature type="compositionally biased region" description="Basic and acidic residues" evidence="1">
    <location>
        <begin position="97"/>
        <end position="109"/>
    </location>
</feature>
<keyword evidence="3" id="KW-1185">Reference proteome</keyword>
<organism evidence="2 3">
    <name type="scientific">Salvia divinorum</name>
    <name type="common">Maria pastora</name>
    <name type="synonym">Diviner's sage</name>
    <dbReference type="NCBI Taxonomy" id="28513"/>
    <lineage>
        <taxon>Eukaryota</taxon>
        <taxon>Viridiplantae</taxon>
        <taxon>Streptophyta</taxon>
        <taxon>Embryophyta</taxon>
        <taxon>Tracheophyta</taxon>
        <taxon>Spermatophyta</taxon>
        <taxon>Magnoliopsida</taxon>
        <taxon>eudicotyledons</taxon>
        <taxon>Gunneridae</taxon>
        <taxon>Pentapetalae</taxon>
        <taxon>asterids</taxon>
        <taxon>lamiids</taxon>
        <taxon>Lamiales</taxon>
        <taxon>Lamiaceae</taxon>
        <taxon>Nepetoideae</taxon>
        <taxon>Mentheae</taxon>
        <taxon>Salviinae</taxon>
        <taxon>Salvia</taxon>
        <taxon>Salvia subgen. Calosphace</taxon>
    </lineage>
</organism>
<feature type="region of interest" description="Disordered" evidence="1">
    <location>
        <begin position="1"/>
        <end position="158"/>
    </location>
</feature>
<dbReference type="Proteomes" id="UP001567538">
    <property type="component" value="Unassembled WGS sequence"/>
</dbReference>
<feature type="compositionally biased region" description="Acidic residues" evidence="1">
    <location>
        <begin position="1"/>
        <end position="11"/>
    </location>
</feature>
<evidence type="ECO:0000313" key="3">
    <source>
        <dbReference type="Proteomes" id="UP001567538"/>
    </source>
</evidence>
<gene>
    <name evidence="2" type="ORF">AAHA92_08059</name>
</gene>
<evidence type="ECO:0000256" key="1">
    <source>
        <dbReference type="SAM" id="MobiDB-lite"/>
    </source>
</evidence>
<proteinExistence type="predicted"/>
<accession>A0ABD1HMZ2</accession>
<evidence type="ECO:0000313" key="2">
    <source>
        <dbReference type="EMBL" id="KAL1557489.1"/>
    </source>
</evidence>
<comment type="caution">
    <text evidence="2">The sequence shown here is derived from an EMBL/GenBank/DDBJ whole genome shotgun (WGS) entry which is preliminary data.</text>
</comment>
<protein>
    <submittedName>
        <fullName evidence="2">NOI-like protein isoform X1</fullName>
    </submittedName>
</protein>
<reference evidence="2 3" key="1">
    <citation type="submission" date="2024-06" db="EMBL/GenBank/DDBJ databases">
        <title>A chromosome level genome sequence of Diviner's sage (Salvia divinorum).</title>
        <authorList>
            <person name="Ford S.A."/>
            <person name="Ro D.-K."/>
            <person name="Ness R.W."/>
            <person name="Phillips M.A."/>
        </authorList>
    </citation>
    <scope>NUCLEOTIDE SEQUENCE [LARGE SCALE GENOMIC DNA]</scope>
    <source>
        <strain evidence="2">SAF-2024a</strain>
        <tissue evidence="2">Leaf</tissue>
    </source>
</reference>